<feature type="region of interest" description="Disordered" evidence="8">
    <location>
        <begin position="151"/>
        <end position="232"/>
    </location>
</feature>
<feature type="transmembrane region" description="Helical" evidence="9">
    <location>
        <begin position="30"/>
        <end position="49"/>
    </location>
</feature>
<dbReference type="InterPro" id="IPR003210">
    <property type="entry name" value="Signal_recog_particle_SRP14"/>
</dbReference>
<dbReference type="OrthoDB" id="19209at2759"/>
<organism evidence="10 11">
    <name type="scientific">Fistulina hepatica ATCC 64428</name>
    <dbReference type="NCBI Taxonomy" id="1128425"/>
    <lineage>
        <taxon>Eukaryota</taxon>
        <taxon>Fungi</taxon>
        <taxon>Dikarya</taxon>
        <taxon>Basidiomycota</taxon>
        <taxon>Agaricomycotina</taxon>
        <taxon>Agaricomycetes</taxon>
        <taxon>Agaricomycetidae</taxon>
        <taxon>Agaricales</taxon>
        <taxon>Fistulinaceae</taxon>
        <taxon>Fistulina</taxon>
    </lineage>
</organism>
<evidence type="ECO:0000256" key="5">
    <source>
        <dbReference type="ARBA" id="ARBA00023135"/>
    </source>
</evidence>
<evidence type="ECO:0000256" key="9">
    <source>
        <dbReference type="SAM" id="Phobius"/>
    </source>
</evidence>
<evidence type="ECO:0000313" key="10">
    <source>
        <dbReference type="EMBL" id="KIY50001.1"/>
    </source>
</evidence>
<keyword evidence="4 7" id="KW-0694">RNA-binding</keyword>
<dbReference type="InterPro" id="IPR009018">
    <property type="entry name" value="Signal_recog_particle_SRP9/14"/>
</dbReference>
<feature type="compositionally biased region" description="Basic residues" evidence="8">
    <location>
        <begin position="192"/>
        <end position="201"/>
    </location>
</feature>
<feature type="compositionally biased region" description="Basic residues" evidence="8">
    <location>
        <begin position="158"/>
        <end position="167"/>
    </location>
</feature>
<evidence type="ECO:0000256" key="3">
    <source>
        <dbReference type="ARBA" id="ARBA00022490"/>
    </source>
</evidence>
<evidence type="ECO:0000256" key="2">
    <source>
        <dbReference type="ARBA" id="ARBA00010349"/>
    </source>
</evidence>
<accession>A0A0D7AF84</accession>
<keyword evidence="9" id="KW-0472">Membrane</keyword>
<dbReference type="Gene3D" id="3.30.720.10">
    <property type="entry name" value="Signal recognition particle alu RNA binding heterodimer, srp9/1"/>
    <property type="match status" value="1"/>
</dbReference>
<dbReference type="AlphaFoldDB" id="A0A0D7AF84"/>
<evidence type="ECO:0000256" key="1">
    <source>
        <dbReference type="ARBA" id="ARBA00004496"/>
    </source>
</evidence>
<comment type="similarity">
    <text evidence="2 7">Belongs to the SRP14 family.</text>
</comment>
<evidence type="ECO:0000256" key="7">
    <source>
        <dbReference type="RuleBase" id="RU368100"/>
    </source>
</evidence>
<dbReference type="SUPFAM" id="SSF54762">
    <property type="entry name" value="Signal recognition particle alu RNA binding heterodimer, SRP9/14"/>
    <property type="match status" value="1"/>
</dbReference>
<comment type="subunit">
    <text evidence="7">Component of a fungal signal recognition particle (SRP) complex that consists of a 7SL RNA molecule (scR1) and at least six protein subunits: SRP72, SRP68, SRP54, SEC65, SRP21 and SRP14.</text>
</comment>
<sequence>MQLVDNDTVCRRTTCDDTLGSYLFSTRVSAISYLVWCLYFNVGLLSAIPTNRLNQFLRRLTELFATTRSSIWLTHKRLSYDDDEANVKALKSGVEQLDLSSSATDNEGSYPCLLRVTEGGEIKFSTRIAPAELDRFYDAYSALLKTAMTAESGPGVPLRKRDKKRDKQRAEEAARRKKKILTPVIIDGPKRGAGRRRRQRQVKAALRQQEAQRKFKEREEVRAKQQQGRGST</sequence>
<evidence type="ECO:0000313" key="11">
    <source>
        <dbReference type="Proteomes" id="UP000054144"/>
    </source>
</evidence>
<dbReference type="Proteomes" id="UP000054144">
    <property type="component" value="Unassembled WGS sequence"/>
</dbReference>
<dbReference type="Pfam" id="PF02290">
    <property type="entry name" value="SRP14"/>
    <property type="match status" value="1"/>
</dbReference>
<feature type="compositionally biased region" description="Basic and acidic residues" evidence="8">
    <location>
        <begin position="210"/>
        <end position="223"/>
    </location>
</feature>
<dbReference type="GO" id="GO:0030942">
    <property type="term" value="F:endoplasmic reticulum signal peptide binding"/>
    <property type="evidence" value="ECO:0007669"/>
    <property type="project" value="UniProtKB-UniRule"/>
</dbReference>
<keyword evidence="11" id="KW-1185">Reference proteome</keyword>
<comment type="subcellular location">
    <subcellularLocation>
        <location evidence="1 7">Cytoplasm</location>
    </subcellularLocation>
</comment>
<keyword evidence="9" id="KW-1133">Transmembrane helix</keyword>
<name>A0A0D7AF84_9AGAR</name>
<keyword evidence="5 7" id="KW-0733">Signal recognition particle</keyword>
<evidence type="ECO:0000256" key="8">
    <source>
        <dbReference type="SAM" id="MobiDB-lite"/>
    </source>
</evidence>
<gene>
    <name evidence="10" type="ORF">FISHEDRAFT_40032</name>
</gene>
<reference evidence="10 11" key="1">
    <citation type="journal article" date="2015" name="Fungal Genet. Biol.">
        <title>Evolution of novel wood decay mechanisms in Agaricales revealed by the genome sequences of Fistulina hepatica and Cylindrobasidium torrendii.</title>
        <authorList>
            <person name="Floudas D."/>
            <person name="Held B.W."/>
            <person name="Riley R."/>
            <person name="Nagy L.G."/>
            <person name="Koehler G."/>
            <person name="Ransdell A.S."/>
            <person name="Younus H."/>
            <person name="Chow J."/>
            <person name="Chiniquy J."/>
            <person name="Lipzen A."/>
            <person name="Tritt A."/>
            <person name="Sun H."/>
            <person name="Haridas S."/>
            <person name="LaButti K."/>
            <person name="Ohm R.A."/>
            <person name="Kues U."/>
            <person name="Blanchette R.A."/>
            <person name="Grigoriev I.V."/>
            <person name="Minto R.E."/>
            <person name="Hibbett D.S."/>
        </authorList>
    </citation>
    <scope>NUCLEOTIDE SEQUENCE [LARGE SCALE GENOMIC DNA]</scope>
    <source>
        <strain evidence="10 11">ATCC 64428</strain>
    </source>
</reference>
<dbReference type="GO" id="GO:0005786">
    <property type="term" value="C:signal recognition particle, endoplasmic reticulum targeting"/>
    <property type="evidence" value="ECO:0007669"/>
    <property type="project" value="UniProtKB-UniRule"/>
</dbReference>
<protein>
    <recommendedName>
        <fullName evidence="7">Signal recognition particle subunit SRP14</fullName>
    </recommendedName>
    <alternativeName>
        <fullName evidence="7">Signal recognition particle 14 kDa protein</fullName>
    </alternativeName>
</protein>
<keyword evidence="3 7" id="KW-0963">Cytoplasm</keyword>
<comment type="function">
    <text evidence="7">Component of the signal recognition particle (SRP) complex, a ribonucleoprotein complex that mediates the cotranslational targeting of secretory and membrane proteins to the endoplasmic reticulum (ER).</text>
</comment>
<dbReference type="PANTHER" id="PTHR12013">
    <property type="entry name" value="SIGNAL RECOGNITION PARTICLE 14 KD PROTEIN"/>
    <property type="match status" value="1"/>
</dbReference>
<evidence type="ECO:0000256" key="4">
    <source>
        <dbReference type="ARBA" id="ARBA00022884"/>
    </source>
</evidence>
<dbReference type="GO" id="GO:0006614">
    <property type="term" value="P:SRP-dependent cotranslational protein targeting to membrane"/>
    <property type="evidence" value="ECO:0007669"/>
    <property type="project" value="UniProtKB-UniRule"/>
</dbReference>
<proteinExistence type="inferred from homology"/>
<keyword evidence="6 7" id="KW-0687">Ribonucleoprotein</keyword>
<keyword evidence="9" id="KW-0812">Transmembrane</keyword>
<dbReference type="GO" id="GO:0008312">
    <property type="term" value="F:7S RNA binding"/>
    <property type="evidence" value="ECO:0007669"/>
    <property type="project" value="UniProtKB-UniRule"/>
</dbReference>
<evidence type="ECO:0000256" key="6">
    <source>
        <dbReference type="ARBA" id="ARBA00023274"/>
    </source>
</evidence>
<dbReference type="EMBL" id="KN881694">
    <property type="protein sequence ID" value="KIY50001.1"/>
    <property type="molecule type" value="Genomic_DNA"/>
</dbReference>